<evidence type="ECO:0000313" key="11">
    <source>
        <dbReference type="Proteomes" id="UP000284379"/>
    </source>
</evidence>
<dbReference type="Pfam" id="PF00728">
    <property type="entry name" value="Glyco_hydro_20"/>
    <property type="match status" value="1"/>
</dbReference>
<evidence type="ECO:0000313" key="10">
    <source>
        <dbReference type="EMBL" id="RHB35474.1"/>
    </source>
</evidence>
<dbReference type="Gene3D" id="3.30.379.10">
    <property type="entry name" value="Chitobiase/beta-hexosaminidase domain 2-like"/>
    <property type="match status" value="1"/>
</dbReference>
<evidence type="ECO:0000256" key="2">
    <source>
        <dbReference type="ARBA" id="ARBA00006285"/>
    </source>
</evidence>
<evidence type="ECO:0000256" key="3">
    <source>
        <dbReference type="ARBA" id="ARBA00012663"/>
    </source>
</evidence>
<keyword evidence="7" id="KW-0732">Signal</keyword>
<dbReference type="InterPro" id="IPR015882">
    <property type="entry name" value="HEX_bac_N"/>
</dbReference>
<dbReference type="SUPFAM" id="SSF51445">
    <property type="entry name" value="(Trans)glycosidases"/>
    <property type="match status" value="1"/>
</dbReference>
<dbReference type="PANTHER" id="PTHR22600:SF57">
    <property type="entry name" value="BETA-N-ACETYLHEXOSAMINIDASE"/>
    <property type="match status" value="1"/>
</dbReference>
<dbReference type="Pfam" id="PF02838">
    <property type="entry name" value="Glyco_hydro_20b"/>
    <property type="match status" value="1"/>
</dbReference>
<evidence type="ECO:0000256" key="1">
    <source>
        <dbReference type="ARBA" id="ARBA00001231"/>
    </source>
</evidence>
<keyword evidence="5" id="KW-0326">Glycosidase</keyword>
<dbReference type="GO" id="GO:0005975">
    <property type="term" value="P:carbohydrate metabolic process"/>
    <property type="evidence" value="ECO:0007669"/>
    <property type="project" value="InterPro"/>
</dbReference>
<dbReference type="AlphaFoldDB" id="A0A413VPR5"/>
<evidence type="ECO:0000259" key="8">
    <source>
        <dbReference type="Pfam" id="PF00728"/>
    </source>
</evidence>
<dbReference type="InterPro" id="IPR025705">
    <property type="entry name" value="Beta_hexosaminidase_sua/sub"/>
</dbReference>
<dbReference type="InterPro" id="IPR017853">
    <property type="entry name" value="GH"/>
</dbReference>
<comment type="catalytic activity">
    <reaction evidence="1">
        <text>Hydrolysis of terminal non-reducing N-acetyl-D-hexosamine residues in N-acetyl-beta-D-hexosaminides.</text>
        <dbReference type="EC" id="3.2.1.52"/>
    </reaction>
</comment>
<dbReference type="GO" id="GO:0016020">
    <property type="term" value="C:membrane"/>
    <property type="evidence" value="ECO:0007669"/>
    <property type="project" value="TreeGrafter"/>
</dbReference>
<dbReference type="InterPro" id="IPR015883">
    <property type="entry name" value="Glyco_hydro_20_cat"/>
</dbReference>
<evidence type="ECO:0000256" key="4">
    <source>
        <dbReference type="ARBA" id="ARBA00022801"/>
    </source>
</evidence>
<sequence>MKRLYKIYLIIFMSLLTGVPALANEVTAILPYPNHICWKEGTFDIGKQLYIYSNDLFSSEIKRIIPVLKKESDLLCKFTNKEKANLKIDIKEDLPREGYSILINAQGIHIEAATTTGVFYAIQTLRQLIKKDGKNLQCPYVEITDSPAFGWRGFLLDEARNFQGKNEVKKLLDEMALLKMNVFHWHLTDDQGWRIEIKEYPLLTEIGGRRDSTQLNWYESTVYDGKPVSGYYSQKDIREIIAYAADRHIKIIPEIEFPGHASAAIAAYPWLSCSKKQISVPCGYGVLTTAFNVVNPQVQEFIHNVLDEVIELFPSDIIHIGGDEVKYDEWLDSEEVLLFMKKEQITSPAELQVWFTNHLSAYLGSKGKKLMGWNDITGDKLHAFQTGNEVKSQLNPENTIVQFWTGNQSLLEKALERGLKVVNNSCEYTYLNYNYDKIVPGLEYAHTPIPLEKAYRFNPVPESVSAWKEQILGLSCAMWGEWTNRPDIMYKMVYPQIATYAETGWTQKENKNFDRFLKSLKPFRERWKSAGYIK</sequence>
<evidence type="ECO:0000256" key="7">
    <source>
        <dbReference type="SAM" id="SignalP"/>
    </source>
</evidence>
<dbReference type="EC" id="3.2.1.52" evidence="3"/>
<feature type="domain" description="Glycoside hydrolase family 20 catalytic" evidence="8">
    <location>
        <begin position="149"/>
        <end position="507"/>
    </location>
</feature>
<proteinExistence type="inferred from homology"/>
<feature type="domain" description="Beta-hexosaminidase bacterial type N-terminal" evidence="9">
    <location>
        <begin position="28"/>
        <end position="145"/>
    </location>
</feature>
<comment type="caution">
    <text evidence="10">The sequence shown here is derived from an EMBL/GenBank/DDBJ whole genome shotgun (WGS) entry which is preliminary data.</text>
</comment>
<dbReference type="PIRSF" id="PIRSF001093">
    <property type="entry name" value="B-hxosamndse_ab_euk"/>
    <property type="match status" value="1"/>
</dbReference>
<evidence type="ECO:0000256" key="5">
    <source>
        <dbReference type="ARBA" id="ARBA00023295"/>
    </source>
</evidence>
<organism evidence="10 11">
    <name type="scientific">Bacteroides nordii</name>
    <dbReference type="NCBI Taxonomy" id="291645"/>
    <lineage>
        <taxon>Bacteria</taxon>
        <taxon>Pseudomonadati</taxon>
        <taxon>Bacteroidota</taxon>
        <taxon>Bacteroidia</taxon>
        <taxon>Bacteroidales</taxon>
        <taxon>Bacteroidaceae</taxon>
        <taxon>Bacteroides</taxon>
    </lineage>
</organism>
<dbReference type="Gene3D" id="3.20.20.80">
    <property type="entry name" value="Glycosidases"/>
    <property type="match status" value="1"/>
</dbReference>
<dbReference type="PANTHER" id="PTHR22600">
    <property type="entry name" value="BETA-HEXOSAMINIDASE"/>
    <property type="match status" value="1"/>
</dbReference>
<dbReference type="SUPFAM" id="SSF55545">
    <property type="entry name" value="beta-N-acetylhexosaminidase-like domain"/>
    <property type="match status" value="1"/>
</dbReference>
<dbReference type="RefSeq" id="WP_025866842.1">
    <property type="nucleotide sequence ID" value="NZ_BMBN01000002.1"/>
</dbReference>
<gene>
    <name evidence="10" type="ORF">DW888_10170</name>
</gene>
<dbReference type="EMBL" id="QSGO01000006">
    <property type="protein sequence ID" value="RHB35474.1"/>
    <property type="molecule type" value="Genomic_DNA"/>
</dbReference>
<accession>A0A413VPR5</accession>
<comment type="similarity">
    <text evidence="2">Belongs to the glycosyl hydrolase 20 family.</text>
</comment>
<keyword evidence="4 10" id="KW-0378">Hydrolase</keyword>
<feature type="signal peptide" evidence="7">
    <location>
        <begin position="1"/>
        <end position="23"/>
    </location>
</feature>
<feature type="chain" id="PRO_5019403452" description="beta-N-acetylhexosaminidase" evidence="7">
    <location>
        <begin position="24"/>
        <end position="534"/>
    </location>
</feature>
<dbReference type="Proteomes" id="UP000284379">
    <property type="component" value="Unassembled WGS sequence"/>
</dbReference>
<dbReference type="GeneID" id="69504254"/>
<evidence type="ECO:0000259" key="9">
    <source>
        <dbReference type="Pfam" id="PF02838"/>
    </source>
</evidence>
<dbReference type="PRINTS" id="PR00738">
    <property type="entry name" value="GLHYDRLASE20"/>
</dbReference>
<reference evidence="10 11" key="1">
    <citation type="submission" date="2018-08" db="EMBL/GenBank/DDBJ databases">
        <title>A genome reference for cultivated species of the human gut microbiota.</title>
        <authorList>
            <person name="Zou Y."/>
            <person name="Xue W."/>
            <person name="Luo G."/>
        </authorList>
    </citation>
    <scope>NUCLEOTIDE SEQUENCE [LARGE SCALE GENOMIC DNA]</scope>
    <source>
        <strain evidence="10 11">AM40-30BH</strain>
    </source>
</reference>
<dbReference type="GO" id="GO:0030203">
    <property type="term" value="P:glycosaminoglycan metabolic process"/>
    <property type="evidence" value="ECO:0007669"/>
    <property type="project" value="TreeGrafter"/>
</dbReference>
<dbReference type="InterPro" id="IPR029018">
    <property type="entry name" value="Hex-like_dom2"/>
</dbReference>
<dbReference type="GO" id="GO:0004563">
    <property type="term" value="F:beta-N-acetylhexosaminidase activity"/>
    <property type="evidence" value="ECO:0007669"/>
    <property type="project" value="UniProtKB-EC"/>
</dbReference>
<feature type="active site" description="Proton donor" evidence="6">
    <location>
        <position position="324"/>
    </location>
</feature>
<dbReference type="CDD" id="cd06563">
    <property type="entry name" value="GH20_chitobiase-like"/>
    <property type="match status" value="1"/>
</dbReference>
<protein>
    <recommendedName>
        <fullName evidence="3">beta-N-acetylhexosaminidase</fullName>
        <ecNumber evidence="3">3.2.1.52</ecNumber>
    </recommendedName>
</protein>
<name>A0A413VPR5_9BACE</name>
<evidence type="ECO:0000256" key="6">
    <source>
        <dbReference type="PIRSR" id="PIRSR625705-1"/>
    </source>
</evidence>